<evidence type="ECO:0000313" key="3">
    <source>
        <dbReference type="Proteomes" id="UP001168146"/>
    </source>
</evidence>
<reference evidence="2" key="1">
    <citation type="submission" date="2021-12" db="EMBL/GenBank/DDBJ databases">
        <title>Black yeast isolated from Biological Soil Crust.</title>
        <authorList>
            <person name="Kurbessoian T."/>
        </authorList>
    </citation>
    <scope>NUCLEOTIDE SEQUENCE</scope>
    <source>
        <strain evidence="2">CCFEE 5208</strain>
    </source>
</reference>
<name>A0AAN6J9T2_9PEZI</name>
<proteinExistence type="predicted"/>
<feature type="compositionally biased region" description="Polar residues" evidence="1">
    <location>
        <begin position="47"/>
        <end position="76"/>
    </location>
</feature>
<dbReference type="Proteomes" id="UP001168146">
    <property type="component" value="Unassembled WGS sequence"/>
</dbReference>
<feature type="compositionally biased region" description="Basic and acidic residues" evidence="1">
    <location>
        <begin position="32"/>
        <end position="45"/>
    </location>
</feature>
<dbReference type="EMBL" id="JASUXU010000019">
    <property type="protein sequence ID" value="KAK0321833.1"/>
    <property type="molecule type" value="Genomic_DNA"/>
</dbReference>
<organism evidence="2 3">
    <name type="scientific">Friedmanniomyces endolithicus</name>
    <dbReference type="NCBI Taxonomy" id="329885"/>
    <lineage>
        <taxon>Eukaryota</taxon>
        <taxon>Fungi</taxon>
        <taxon>Dikarya</taxon>
        <taxon>Ascomycota</taxon>
        <taxon>Pezizomycotina</taxon>
        <taxon>Dothideomycetes</taxon>
        <taxon>Dothideomycetidae</taxon>
        <taxon>Mycosphaerellales</taxon>
        <taxon>Teratosphaeriaceae</taxon>
        <taxon>Friedmanniomyces</taxon>
    </lineage>
</organism>
<gene>
    <name evidence="2" type="ORF">LTR82_007319</name>
</gene>
<accession>A0AAN6J9T2</accession>
<sequence>MNGFDSGSSRSRNAALNENNALPPRNVQVQTDVRDTVSSRTRASDMQHATESYNTARPSRHQPSALTQSTPDGRQQQGDHHPAL</sequence>
<feature type="compositionally biased region" description="Low complexity" evidence="1">
    <location>
        <begin position="8"/>
        <end position="26"/>
    </location>
</feature>
<evidence type="ECO:0000256" key="1">
    <source>
        <dbReference type="SAM" id="MobiDB-lite"/>
    </source>
</evidence>
<evidence type="ECO:0000313" key="2">
    <source>
        <dbReference type="EMBL" id="KAK0321833.1"/>
    </source>
</evidence>
<comment type="caution">
    <text evidence="2">The sequence shown here is derived from an EMBL/GenBank/DDBJ whole genome shotgun (WGS) entry which is preliminary data.</text>
</comment>
<protein>
    <submittedName>
        <fullName evidence="2">Uncharacterized protein</fullName>
    </submittedName>
</protein>
<feature type="region of interest" description="Disordered" evidence="1">
    <location>
        <begin position="1"/>
        <end position="84"/>
    </location>
</feature>
<dbReference type="AlphaFoldDB" id="A0AAN6J9T2"/>